<proteinExistence type="predicted"/>
<gene>
    <name evidence="1" type="ORF">R3Q16_12215</name>
</gene>
<protein>
    <submittedName>
        <fullName evidence="1">Uncharacterized protein</fullName>
    </submittedName>
</protein>
<dbReference type="RefSeq" id="WP_162487763.1">
    <property type="nucleotide sequence ID" value="NZ_JAWLKB010000004.1"/>
</dbReference>
<organism evidence="1 2">
    <name type="scientific">Rhodococcus globerulus</name>
    <dbReference type="NCBI Taxonomy" id="33008"/>
    <lineage>
        <taxon>Bacteria</taxon>
        <taxon>Bacillati</taxon>
        <taxon>Actinomycetota</taxon>
        <taxon>Actinomycetes</taxon>
        <taxon>Mycobacteriales</taxon>
        <taxon>Nocardiaceae</taxon>
        <taxon>Rhodococcus</taxon>
    </lineage>
</organism>
<reference evidence="1 2" key="1">
    <citation type="submission" date="2023-10" db="EMBL/GenBank/DDBJ databases">
        <title>Development of a sustainable strategy for remediation of hydrocarbon-contaminated territories based on the waste exchange concept.</title>
        <authorList>
            <person name="Krivoruchko A."/>
        </authorList>
    </citation>
    <scope>NUCLEOTIDE SEQUENCE [LARGE SCALE GENOMIC DNA]</scope>
    <source>
        <strain evidence="1 2">IEGM 1203</strain>
    </source>
</reference>
<dbReference type="EMBL" id="JAWLKB010000004">
    <property type="protein sequence ID" value="MDV6267371.1"/>
    <property type="molecule type" value="Genomic_DNA"/>
</dbReference>
<sequence length="58" mass="6557">MWWIVGIVAVWIVVGALSAVWIGRAISHTDLEESAAELRRAERREMRHAGCDKPRQGD</sequence>
<keyword evidence="2" id="KW-1185">Reference proteome</keyword>
<evidence type="ECO:0000313" key="1">
    <source>
        <dbReference type="EMBL" id="MDV6267371.1"/>
    </source>
</evidence>
<dbReference type="Proteomes" id="UP001185927">
    <property type="component" value="Unassembled WGS sequence"/>
</dbReference>
<comment type="caution">
    <text evidence="1">The sequence shown here is derived from an EMBL/GenBank/DDBJ whole genome shotgun (WGS) entry which is preliminary data.</text>
</comment>
<evidence type="ECO:0000313" key="2">
    <source>
        <dbReference type="Proteomes" id="UP001185927"/>
    </source>
</evidence>
<accession>A0ABU4BTI9</accession>
<name>A0ABU4BTI9_RHOGO</name>